<dbReference type="EMBL" id="SDMQ01000009">
    <property type="protein sequence ID" value="TBT84007.1"/>
    <property type="molecule type" value="Genomic_DNA"/>
</dbReference>
<dbReference type="InterPro" id="IPR019292">
    <property type="entry name" value="McrC"/>
</dbReference>
<dbReference type="Pfam" id="PF10117">
    <property type="entry name" value="McrBC"/>
    <property type="match status" value="1"/>
</dbReference>
<dbReference type="OrthoDB" id="5148566at2"/>
<organism evidence="2 3">
    <name type="scientific">Propioniciclava sinopodophylli</name>
    <dbReference type="NCBI Taxonomy" id="1837344"/>
    <lineage>
        <taxon>Bacteria</taxon>
        <taxon>Bacillati</taxon>
        <taxon>Actinomycetota</taxon>
        <taxon>Actinomycetes</taxon>
        <taxon>Propionibacteriales</taxon>
        <taxon>Propionibacteriaceae</taxon>
        <taxon>Propioniciclava</taxon>
    </lineage>
</organism>
<comment type="caution">
    <text evidence="2">The sequence shown here is derived from an EMBL/GenBank/DDBJ whole genome shotgun (WGS) entry which is preliminary data.</text>
</comment>
<dbReference type="AlphaFoldDB" id="A0A4Q9KE58"/>
<evidence type="ECO:0008006" key="4">
    <source>
        <dbReference type="Google" id="ProtNLM"/>
    </source>
</evidence>
<feature type="compositionally biased region" description="Pro residues" evidence="1">
    <location>
        <begin position="31"/>
        <end position="42"/>
    </location>
</feature>
<dbReference type="PANTHER" id="PTHR38733:SF1">
    <property type="entry name" value="TYPE IV METHYL-DIRECTED RESTRICTION ENZYME ECOKMCRBC"/>
    <property type="match status" value="1"/>
</dbReference>
<evidence type="ECO:0000313" key="3">
    <source>
        <dbReference type="Proteomes" id="UP000292373"/>
    </source>
</evidence>
<accession>A0A4Q9KE58</accession>
<gene>
    <name evidence="2" type="ORF">ET989_10110</name>
</gene>
<evidence type="ECO:0000313" key="2">
    <source>
        <dbReference type="EMBL" id="TBT84007.1"/>
    </source>
</evidence>
<name>A0A4Q9KE58_9ACTN</name>
<reference evidence="2 3" key="1">
    <citation type="submission" date="2019-01" db="EMBL/GenBank/DDBJ databases">
        <title>Lactibacter flavus gen. nov., sp. nov., a novel bacterium of the family Propionibacteriaceae isolated from raw milk and dairy products.</title>
        <authorList>
            <person name="Huptas C."/>
            <person name="Wenning M."/>
            <person name="Breitenwieser F."/>
            <person name="Doll E."/>
            <person name="Von Neubeck M."/>
            <person name="Busse H.-J."/>
            <person name="Scherer S."/>
        </authorList>
    </citation>
    <scope>NUCLEOTIDE SEQUENCE [LARGE SCALE GENOMIC DNA]</scope>
    <source>
        <strain evidence="2 3">KCTC 33808</strain>
    </source>
</reference>
<evidence type="ECO:0000256" key="1">
    <source>
        <dbReference type="SAM" id="MobiDB-lite"/>
    </source>
</evidence>
<dbReference type="Proteomes" id="UP000292373">
    <property type="component" value="Unassembled WGS sequence"/>
</dbReference>
<proteinExistence type="predicted"/>
<protein>
    <recommendedName>
        <fullName evidence="4">Restriction endonuclease</fullName>
    </recommendedName>
</protein>
<keyword evidence="3" id="KW-1185">Reference proteome</keyword>
<feature type="compositionally biased region" description="Basic and acidic residues" evidence="1">
    <location>
        <begin position="1"/>
        <end position="13"/>
    </location>
</feature>
<sequence>MVDRHPRQPDRLSCRPGPAPQPRGARTADLHPPPPAEAPPGRGPAAWDDLAHPGPLITRLNEHYEPAVGLARLILGGAGHAQGIGTARVSAFLVDMNAVFEDFVFASLRHRLRGTWTVTRQQVVPLGAQGQLPGEPDLLFRDASGKAKLVADSKYKLTTDGRGRSADYYQLLAYCTALGLPRGVLVYCDAGEGTELPARRVQVRNVATRLDTIRVPLSGSPGRISEALDHVALQLQDG</sequence>
<dbReference type="PANTHER" id="PTHR38733">
    <property type="entry name" value="PROTEIN MCRC"/>
    <property type="match status" value="1"/>
</dbReference>
<feature type="region of interest" description="Disordered" evidence="1">
    <location>
        <begin position="1"/>
        <end position="50"/>
    </location>
</feature>